<dbReference type="InterPro" id="IPR036388">
    <property type="entry name" value="WH-like_DNA-bd_sf"/>
</dbReference>
<dbReference type="EMBL" id="JAPDDP010000094">
    <property type="protein sequence ID" value="MDA0184996.1"/>
    <property type="molecule type" value="Genomic_DNA"/>
</dbReference>
<sequence length="162" mass="17913">MAADAVRLMVLATAAHLEPATGYAVRKHLLDQGADRWGGVSVASIYSVLRTLTRHGHLEELDDPTGVRKATKAYRLTASGREELRAVWRRAIETVDAAHPLAFHVAITLTELVPHAEYVDALRSRLTTLDRLAELPLPDLPAARLWRALGAAERAWLREMVP</sequence>
<dbReference type="AlphaFoldDB" id="A0A9X3NFA7"/>
<dbReference type="PANTHER" id="PTHR33169">
    <property type="entry name" value="PADR-FAMILY TRANSCRIPTIONAL REGULATOR"/>
    <property type="match status" value="1"/>
</dbReference>
<proteinExistence type="predicted"/>
<evidence type="ECO:0000259" key="1">
    <source>
        <dbReference type="Pfam" id="PF03551"/>
    </source>
</evidence>
<feature type="domain" description="Transcription regulator PadR N-terminal" evidence="1">
    <location>
        <begin position="11"/>
        <end position="85"/>
    </location>
</feature>
<accession>A0A9X3NFA7</accession>
<dbReference type="Pfam" id="PF03551">
    <property type="entry name" value="PadR"/>
    <property type="match status" value="1"/>
</dbReference>
<dbReference type="Proteomes" id="UP001147653">
    <property type="component" value="Unassembled WGS sequence"/>
</dbReference>
<organism evidence="2 3">
    <name type="scientific">Solirubrobacter phytolaccae</name>
    <dbReference type="NCBI Taxonomy" id="1404360"/>
    <lineage>
        <taxon>Bacteria</taxon>
        <taxon>Bacillati</taxon>
        <taxon>Actinomycetota</taxon>
        <taxon>Thermoleophilia</taxon>
        <taxon>Solirubrobacterales</taxon>
        <taxon>Solirubrobacteraceae</taxon>
        <taxon>Solirubrobacter</taxon>
    </lineage>
</organism>
<dbReference type="Gene3D" id="1.10.10.10">
    <property type="entry name" value="Winged helix-like DNA-binding domain superfamily/Winged helix DNA-binding domain"/>
    <property type="match status" value="1"/>
</dbReference>
<protein>
    <submittedName>
        <fullName evidence="2">PadR family transcriptional regulator</fullName>
    </submittedName>
</protein>
<evidence type="ECO:0000313" key="2">
    <source>
        <dbReference type="EMBL" id="MDA0184996.1"/>
    </source>
</evidence>
<dbReference type="InterPro" id="IPR036390">
    <property type="entry name" value="WH_DNA-bd_sf"/>
</dbReference>
<dbReference type="RefSeq" id="WP_270029468.1">
    <property type="nucleotide sequence ID" value="NZ_JAPDDP010000094.1"/>
</dbReference>
<dbReference type="PANTHER" id="PTHR33169:SF14">
    <property type="entry name" value="TRANSCRIPTIONAL REGULATOR RV3488"/>
    <property type="match status" value="1"/>
</dbReference>
<comment type="caution">
    <text evidence="2">The sequence shown here is derived from an EMBL/GenBank/DDBJ whole genome shotgun (WGS) entry which is preliminary data.</text>
</comment>
<keyword evidence="3" id="KW-1185">Reference proteome</keyword>
<dbReference type="SUPFAM" id="SSF46785">
    <property type="entry name" value="Winged helix' DNA-binding domain"/>
    <property type="match status" value="1"/>
</dbReference>
<reference evidence="2" key="1">
    <citation type="submission" date="2022-10" db="EMBL/GenBank/DDBJ databases">
        <title>The WGS of Solirubrobacter phytolaccae KCTC 29190.</title>
        <authorList>
            <person name="Jiang Z."/>
        </authorList>
    </citation>
    <scope>NUCLEOTIDE SEQUENCE</scope>
    <source>
        <strain evidence="2">KCTC 29190</strain>
    </source>
</reference>
<evidence type="ECO:0000313" key="3">
    <source>
        <dbReference type="Proteomes" id="UP001147653"/>
    </source>
</evidence>
<dbReference type="InterPro" id="IPR005149">
    <property type="entry name" value="Tscrpt_reg_PadR_N"/>
</dbReference>
<name>A0A9X3NFA7_9ACTN</name>
<gene>
    <name evidence="2" type="ORF">OJ997_32125</name>
</gene>
<dbReference type="InterPro" id="IPR052509">
    <property type="entry name" value="Metal_resp_DNA-bind_regulator"/>
</dbReference>